<comment type="caution">
    <text evidence="1">The sequence shown here is derived from an EMBL/GenBank/DDBJ whole genome shotgun (WGS) entry which is preliminary data.</text>
</comment>
<accession>A0ABR3N6U2</accession>
<protein>
    <submittedName>
        <fullName evidence="1">Uncharacterized protein</fullName>
    </submittedName>
</protein>
<organism evidence="1 2">
    <name type="scientific">Cirrhinus molitorella</name>
    <name type="common">mud carp</name>
    <dbReference type="NCBI Taxonomy" id="172907"/>
    <lineage>
        <taxon>Eukaryota</taxon>
        <taxon>Metazoa</taxon>
        <taxon>Chordata</taxon>
        <taxon>Craniata</taxon>
        <taxon>Vertebrata</taxon>
        <taxon>Euteleostomi</taxon>
        <taxon>Actinopterygii</taxon>
        <taxon>Neopterygii</taxon>
        <taxon>Teleostei</taxon>
        <taxon>Ostariophysi</taxon>
        <taxon>Cypriniformes</taxon>
        <taxon>Cyprinidae</taxon>
        <taxon>Labeoninae</taxon>
        <taxon>Labeonini</taxon>
        <taxon>Cirrhinus</taxon>
    </lineage>
</organism>
<keyword evidence="2" id="KW-1185">Reference proteome</keyword>
<proteinExistence type="predicted"/>
<gene>
    <name evidence="1" type="ORF">QQF64_028373</name>
</gene>
<dbReference type="Proteomes" id="UP001558613">
    <property type="component" value="Unassembled WGS sequence"/>
</dbReference>
<evidence type="ECO:0000313" key="2">
    <source>
        <dbReference type="Proteomes" id="UP001558613"/>
    </source>
</evidence>
<name>A0ABR3N6U2_9TELE</name>
<dbReference type="EMBL" id="JAYMGO010000006">
    <property type="protein sequence ID" value="KAL1272511.1"/>
    <property type="molecule type" value="Genomic_DNA"/>
</dbReference>
<evidence type="ECO:0000313" key="1">
    <source>
        <dbReference type="EMBL" id="KAL1272511.1"/>
    </source>
</evidence>
<reference evidence="1 2" key="1">
    <citation type="submission" date="2023-09" db="EMBL/GenBank/DDBJ databases">
        <authorList>
            <person name="Wang M."/>
        </authorList>
    </citation>
    <scope>NUCLEOTIDE SEQUENCE [LARGE SCALE GENOMIC DNA]</scope>
    <source>
        <strain evidence="1">GT-2023</strain>
        <tissue evidence="1">Liver</tissue>
    </source>
</reference>
<sequence length="94" mass="10760">MTRSFSVDSLKPLRRDASRGVTVRFQCTLGVRIAPLSFKTDPPLLSPEVPIILPPSPPSSPPKQERTRQDGYVLRRDLHNRLDAYVYRLVFIQK</sequence>